<dbReference type="GO" id="GO:0008840">
    <property type="term" value="F:4-hydroxy-tetrahydrodipicolinate synthase activity"/>
    <property type="evidence" value="ECO:0007669"/>
    <property type="project" value="UniProtKB-UniRule"/>
</dbReference>
<dbReference type="InterPro" id="IPR013785">
    <property type="entry name" value="Aldolase_TIM"/>
</dbReference>
<dbReference type="PROSITE" id="PS00666">
    <property type="entry name" value="DHDPS_2"/>
    <property type="match status" value="1"/>
</dbReference>
<proteinExistence type="inferred from homology"/>
<dbReference type="InterPro" id="IPR002220">
    <property type="entry name" value="DapA-like"/>
</dbReference>
<comment type="pathway">
    <text evidence="2 12">Amino-acid biosynthesis; L-lysine biosynthesis via DAP pathway; (S)-tetrahydrodipicolinate from L-aspartate: step 3/4.</text>
</comment>
<evidence type="ECO:0000256" key="14">
    <source>
        <dbReference type="PIRSR" id="PIRSR001365-1"/>
    </source>
</evidence>
<keyword evidence="17" id="KW-1185">Reference proteome</keyword>
<organism evidence="16 17">
    <name type="scientific">Candidatus Hydrogenisulfobacillus filiaventi</name>
    <dbReference type="NCBI Taxonomy" id="2707344"/>
    <lineage>
        <taxon>Bacteria</taxon>
        <taxon>Bacillati</taxon>
        <taxon>Bacillota</taxon>
        <taxon>Clostridia</taxon>
        <taxon>Eubacteriales</taxon>
        <taxon>Clostridiales Family XVII. Incertae Sedis</taxon>
        <taxon>Candidatus Hydrogenisulfobacillus</taxon>
    </lineage>
</organism>
<dbReference type="PRINTS" id="PR00146">
    <property type="entry name" value="DHPICSNTHASE"/>
</dbReference>
<dbReference type="PIRSF" id="PIRSF001365">
    <property type="entry name" value="DHDPS"/>
    <property type="match status" value="1"/>
</dbReference>
<feature type="binding site" evidence="12 15">
    <location>
        <position position="213"/>
    </location>
    <ligand>
        <name>pyruvate</name>
        <dbReference type="ChEBI" id="CHEBI:15361"/>
    </ligand>
</feature>
<dbReference type="GO" id="GO:0019877">
    <property type="term" value="P:diaminopimelate biosynthetic process"/>
    <property type="evidence" value="ECO:0007669"/>
    <property type="project" value="UniProtKB-UniRule"/>
</dbReference>
<dbReference type="HAMAP" id="MF_00418">
    <property type="entry name" value="DapA"/>
    <property type="match status" value="1"/>
</dbReference>
<feature type="binding site" evidence="12 15">
    <location>
        <position position="53"/>
    </location>
    <ligand>
        <name>pyruvate</name>
        <dbReference type="ChEBI" id="CHEBI:15361"/>
    </ligand>
</feature>
<evidence type="ECO:0000256" key="3">
    <source>
        <dbReference type="ARBA" id="ARBA00007592"/>
    </source>
</evidence>
<keyword evidence="9 12" id="KW-0456">Lyase</keyword>
<dbReference type="InterPro" id="IPR020625">
    <property type="entry name" value="Schiff_base-form_aldolases_AS"/>
</dbReference>
<dbReference type="PANTHER" id="PTHR12128:SF66">
    <property type="entry name" value="4-HYDROXY-2-OXOGLUTARATE ALDOLASE, MITOCHONDRIAL"/>
    <property type="match status" value="1"/>
</dbReference>
<keyword evidence="5 12" id="KW-0963">Cytoplasm</keyword>
<dbReference type="KEGG" id="hfv:R50_2526"/>
<dbReference type="AlphaFoldDB" id="A0A6F8ZJQ1"/>
<evidence type="ECO:0000256" key="13">
    <source>
        <dbReference type="PIRNR" id="PIRNR001365"/>
    </source>
</evidence>
<protein>
    <recommendedName>
        <fullName evidence="4 12">4-hydroxy-tetrahydrodipicolinate synthase</fullName>
        <shortName evidence="12">HTPA synthase</shortName>
        <ecNumber evidence="4 12">4.3.3.7</ecNumber>
    </recommendedName>
</protein>
<evidence type="ECO:0000256" key="10">
    <source>
        <dbReference type="ARBA" id="ARBA00023270"/>
    </source>
</evidence>
<dbReference type="Proteomes" id="UP000503399">
    <property type="component" value="Chromosome"/>
</dbReference>
<accession>A0A6F8ZJQ1</accession>
<dbReference type="EC" id="4.3.3.7" evidence="4 12"/>
<dbReference type="Pfam" id="PF00701">
    <property type="entry name" value="DHDPS"/>
    <property type="match status" value="1"/>
</dbReference>
<feature type="site" description="Part of a proton relay during catalysis" evidence="12">
    <location>
        <position position="52"/>
    </location>
</feature>
<evidence type="ECO:0000313" key="17">
    <source>
        <dbReference type="Proteomes" id="UP000503399"/>
    </source>
</evidence>
<keyword evidence="7 12" id="KW-0220">Diaminopimelate biosynthesis</keyword>
<sequence length="307" mass="32657">MGTQTTTTTWPRIFTAMVTPFAEDGSLDLDKARNLARFLIAHGTDGIIVAATTGESPTLSLEERRALFEAVAEVSRPLGVPVWVGTGTNDTRASIRLTEAADSWGADGMLVVTPYYNKPPQEGLYRHFRAVAASTTRPVMLYNVPGRTGVNLAPETALNIMHDQPNVLAIKEASGSVEAVARLVAGLPEGARVYSGDDGLYYPTLALGGWGVVSVASHVAGPQMAAIWQAVTAGDWARAQALHQQLLPLFKELFVVTNPIPVKWALNYLGIPVGDVRLPLVTPPDRTFARLAGLLDAVAQPAAAGAR</sequence>
<dbReference type="PANTHER" id="PTHR12128">
    <property type="entry name" value="DIHYDRODIPICOLINATE SYNTHASE"/>
    <property type="match status" value="1"/>
</dbReference>
<feature type="active site" description="Schiff-base intermediate with substrate" evidence="12 14">
    <location>
        <position position="171"/>
    </location>
</feature>
<keyword evidence="6 12" id="KW-0028">Amino-acid biosynthesis</keyword>
<dbReference type="Gene3D" id="3.20.20.70">
    <property type="entry name" value="Aldolase class I"/>
    <property type="match status" value="1"/>
</dbReference>
<evidence type="ECO:0000256" key="8">
    <source>
        <dbReference type="ARBA" id="ARBA00023154"/>
    </source>
</evidence>
<dbReference type="NCBIfam" id="TIGR00674">
    <property type="entry name" value="dapA"/>
    <property type="match status" value="1"/>
</dbReference>
<dbReference type="SMART" id="SM01130">
    <property type="entry name" value="DHDPS"/>
    <property type="match status" value="1"/>
</dbReference>
<evidence type="ECO:0000256" key="15">
    <source>
        <dbReference type="PIRSR" id="PIRSR001365-2"/>
    </source>
</evidence>
<dbReference type="CDD" id="cd00950">
    <property type="entry name" value="DHDPS"/>
    <property type="match status" value="1"/>
</dbReference>
<gene>
    <name evidence="12 16" type="primary">dapA</name>
    <name evidence="16" type="ORF">R50_2526</name>
</gene>
<evidence type="ECO:0000256" key="6">
    <source>
        <dbReference type="ARBA" id="ARBA00022605"/>
    </source>
</evidence>
<evidence type="ECO:0000256" key="7">
    <source>
        <dbReference type="ARBA" id="ARBA00022915"/>
    </source>
</evidence>
<comment type="subunit">
    <text evidence="12">Homotetramer; dimer of dimers.</text>
</comment>
<dbReference type="UniPathway" id="UPA00034">
    <property type="reaction ID" value="UER00017"/>
</dbReference>
<evidence type="ECO:0000256" key="11">
    <source>
        <dbReference type="ARBA" id="ARBA00047836"/>
    </source>
</evidence>
<comment type="function">
    <text evidence="1 12">Catalyzes the condensation of (S)-aspartate-beta-semialdehyde [(S)-ASA] and pyruvate to 4-hydroxy-tetrahydrodipicolinate (HTPA).</text>
</comment>
<evidence type="ECO:0000256" key="9">
    <source>
        <dbReference type="ARBA" id="ARBA00023239"/>
    </source>
</evidence>
<feature type="site" description="Part of a proton relay during catalysis" evidence="12">
    <location>
        <position position="116"/>
    </location>
</feature>
<keyword evidence="10 12" id="KW-0704">Schiff base</keyword>
<evidence type="ECO:0000256" key="5">
    <source>
        <dbReference type="ARBA" id="ARBA00022490"/>
    </source>
</evidence>
<name>A0A6F8ZJQ1_9FIRM</name>
<dbReference type="SUPFAM" id="SSF51569">
    <property type="entry name" value="Aldolase"/>
    <property type="match status" value="1"/>
</dbReference>
<comment type="subcellular location">
    <subcellularLocation>
        <location evidence="12">Cytoplasm</location>
    </subcellularLocation>
</comment>
<reference evidence="16 17" key="1">
    <citation type="submission" date="2020-02" db="EMBL/GenBank/DDBJ databases">
        <authorList>
            <person name="Hogendoorn C."/>
        </authorList>
    </citation>
    <scope>NUCLEOTIDE SEQUENCE [LARGE SCALE GENOMIC DNA]</scope>
    <source>
        <strain evidence="16">R501</strain>
    </source>
</reference>
<keyword evidence="8 12" id="KW-0457">Lysine biosynthesis</keyword>
<evidence type="ECO:0000313" key="16">
    <source>
        <dbReference type="EMBL" id="CAB1130018.1"/>
    </source>
</evidence>
<dbReference type="EMBL" id="LR778114">
    <property type="protein sequence ID" value="CAB1130018.1"/>
    <property type="molecule type" value="Genomic_DNA"/>
</dbReference>
<comment type="similarity">
    <text evidence="3 12 13">Belongs to the DapA family.</text>
</comment>
<evidence type="ECO:0000256" key="2">
    <source>
        <dbReference type="ARBA" id="ARBA00005120"/>
    </source>
</evidence>
<evidence type="ECO:0000256" key="12">
    <source>
        <dbReference type="HAMAP-Rule" id="MF_00418"/>
    </source>
</evidence>
<evidence type="ECO:0000256" key="1">
    <source>
        <dbReference type="ARBA" id="ARBA00003294"/>
    </source>
</evidence>
<dbReference type="GO" id="GO:0005829">
    <property type="term" value="C:cytosol"/>
    <property type="evidence" value="ECO:0007669"/>
    <property type="project" value="TreeGrafter"/>
</dbReference>
<comment type="catalytic activity">
    <reaction evidence="11 12">
        <text>L-aspartate 4-semialdehyde + pyruvate = (2S,4S)-4-hydroxy-2,3,4,5-tetrahydrodipicolinate + H2O + H(+)</text>
        <dbReference type="Rhea" id="RHEA:34171"/>
        <dbReference type="ChEBI" id="CHEBI:15361"/>
        <dbReference type="ChEBI" id="CHEBI:15377"/>
        <dbReference type="ChEBI" id="CHEBI:15378"/>
        <dbReference type="ChEBI" id="CHEBI:67139"/>
        <dbReference type="ChEBI" id="CHEBI:537519"/>
        <dbReference type="EC" id="4.3.3.7"/>
    </reaction>
</comment>
<comment type="caution">
    <text evidence="12">Was originally thought to be a dihydrodipicolinate synthase (DHDPS), catalyzing the condensation of (S)-aspartate-beta-semialdehyde [(S)-ASA] and pyruvate to dihydrodipicolinate (DHDP). However, it was shown in E.coli that the product of the enzymatic reaction is not dihydrodipicolinate but in fact (4S)-4-hydroxy-2,3,4,5-tetrahydro-(2S)-dipicolinic acid (HTPA), and that the consecutive dehydration reaction leading to DHDP is not spontaneous but catalyzed by DapB.</text>
</comment>
<dbReference type="InterPro" id="IPR005263">
    <property type="entry name" value="DapA"/>
</dbReference>
<dbReference type="GO" id="GO:0009089">
    <property type="term" value="P:lysine biosynthetic process via diaminopimelate"/>
    <property type="evidence" value="ECO:0007669"/>
    <property type="project" value="UniProtKB-UniRule"/>
</dbReference>
<feature type="active site" description="Proton donor/acceptor" evidence="12 14">
    <location>
        <position position="142"/>
    </location>
</feature>
<evidence type="ECO:0000256" key="4">
    <source>
        <dbReference type="ARBA" id="ARBA00012086"/>
    </source>
</evidence>